<feature type="region of interest" description="Disordered" evidence="1">
    <location>
        <begin position="1"/>
        <end position="35"/>
    </location>
</feature>
<evidence type="ECO:0000313" key="2">
    <source>
        <dbReference type="EMBL" id="GAP37999.1"/>
    </source>
</evidence>
<evidence type="ECO:0000313" key="3">
    <source>
        <dbReference type="Proteomes" id="UP000037660"/>
    </source>
</evidence>
<dbReference type="STRING" id="1547922.ISF6_4193"/>
<reference evidence="3" key="1">
    <citation type="submission" date="2015-07" db="EMBL/GenBank/DDBJ databases">
        <title>Discovery of a poly(ethylene terephthalate assimilation.</title>
        <authorList>
            <person name="Yoshida S."/>
            <person name="Hiraga K."/>
            <person name="Takehana T."/>
            <person name="Taniguchi I."/>
            <person name="Yamaji H."/>
            <person name="Maeda Y."/>
            <person name="Toyohara K."/>
            <person name="Miyamoto K."/>
            <person name="Kimura Y."/>
            <person name="Oda K."/>
        </authorList>
    </citation>
    <scope>NUCLEOTIDE SEQUENCE [LARGE SCALE GENOMIC DNA]</scope>
    <source>
        <strain evidence="3">NBRC 110686 / TISTR 2288 / 201-F6</strain>
    </source>
</reference>
<dbReference type="Proteomes" id="UP000037660">
    <property type="component" value="Unassembled WGS sequence"/>
</dbReference>
<dbReference type="RefSeq" id="WP_054021897.1">
    <property type="nucleotide sequence ID" value="NZ_BBYR01000065.1"/>
</dbReference>
<organism evidence="2 3">
    <name type="scientific">Piscinibacter sakaiensis</name>
    <name type="common">Ideonella sakaiensis</name>
    <dbReference type="NCBI Taxonomy" id="1547922"/>
    <lineage>
        <taxon>Bacteria</taxon>
        <taxon>Pseudomonadati</taxon>
        <taxon>Pseudomonadota</taxon>
        <taxon>Betaproteobacteria</taxon>
        <taxon>Burkholderiales</taxon>
        <taxon>Sphaerotilaceae</taxon>
        <taxon>Piscinibacter</taxon>
    </lineage>
</organism>
<reference evidence="2 3" key="2">
    <citation type="journal article" date="2016" name="Science">
        <title>A bacterium that degrades and assimilates poly(ethylene terephthalate).</title>
        <authorList>
            <person name="Yoshida S."/>
            <person name="Hiraga K."/>
            <person name="Takehana T."/>
            <person name="Taniguchi I."/>
            <person name="Yamaji H."/>
            <person name="Maeda Y."/>
            <person name="Toyohara K."/>
            <person name="Miyamoto K."/>
            <person name="Kimura Y."/>
            <person name="Oda K."/>
        </authorList>
    </citation>
    <scope>NUCLEOTIDE SEQUENCE [LARGE SCALE GENOMIC DNA]</scope>
    <source>
        <strain evidence="3">NBRC 110686 / TISTR 2288 / 201-F6</strain>
    </source>
</reference>
<accession>A0A0K8P629</accession>
<gene>
    <name evidence="2" type="ORF">ISF6_4193</name>
</gene>
<name>A0A0K8P629_PISS1</name>
<dbReference type="OrthoDB" id="9151236at2"/>
<comment type="caution">
    <text evidence="2">The sequence shown here is derived from an EMBL/GenBank/DDBJ whole genome shotgun (WGS) entry which is preliminary data.</text>
</comment>
<dbReference type="EMBL" id="BBYR01000065">
    <property type="protein sequence ID" value="GAP37999.1"/>
    <property type="molecule type" value="Genomic_DNA"/>
</dbReference>
<protein>
    <submittedName>
        <fullName evidence="2">Uncharacterized protein</fullName>
    </submittedName>
</protein>
<keyword evidence="3" id="KW-1185">Reference proteome</keyword>
<evidence type="ECO:0000256" key="1">
    <source>
        <dbReference type="SAM" id="MobiDB-lite"/>
    </source>
</evidence>
<sequence>MRIRPEAPGGPGAAASRRPDSSEPQRAASDAGRRRRQPCNLLHLIGRLAWTGTVATLALVGAPACAAADAAAAPAHPTLAALADEDQADRQPGPDGIDWARVAPRDAARRARVLELLREGQVRSEADHLNAALVFQHGETADDLRLAHALAQTARHINPESRAARWLAAASWDRLMMRLGQPQWYATQFVKRDGRWVLYPVNEAVVGDEERIATGARSLAAARAHAERMNAR</sequence>
<dbReference type="AlphaFoldDB" id="A0A0K8P629"/>
<proteinExistence type="predicted"/>